<dbReference type="OrthoDB" id="10017208at2759"/>
<gene>
    <name evidence="8" type="ORF">BDV26DRAFT_290643</name>
</gene>
<evidence type="ECO:0000256" key="2">
    <source>
        <dbReference type="ARBA" id="ARBA00022692"/>
    </source>
</evidence>
<feature type="transmembrane region" description="Helical" evidence="6">
    <location>
        <begin position="113"/>
        <end position="133"/>
    </location>
</feature>
<keyword evidence="9" id="KW-1185">Reference proteome</keyword>
<feature type="transmembrane region" description="Helical" evidence="6">
    <location>
        <begin position="223"/>
        <end position="242"/>
    </location>
</feature>
<feature type="transmembrane region" description="Helical" evidence="6">
    <location>
        <begin position="186"/>
        <end position="211"/>
    </location>
</feature>
<dbReference type="AlphaFoldDB" id="A0A5N7BE83"/>
<feature type="transmembrane region" description="Helical" evidence="6">
    <location>
        <begin position="25"/>
        <end position="51"/>
    </location>
</feature>
<feature type="transmembrane region" description="Helical" evidence="6">
    <location>
        <begin position="262"/>
        <end position="283"/>
    </location>
</feature>
<accession>A0A5N7BE83</accession>
<evidence type="ECO:0000256" key="3">
    <source>
        <dbReference type="ARBA" id="ARBA00022989"/>
    </source>
</evidence>
<feature type="transmembrane region" description="Helical" evidence="6">
    <location>
        <begin position="145"/>
        <end position="163"/>
    </location>
</feature>
<sequence length="384" mass="42908">MISHSFPFSTPFMLSTHPSCVESEYWRLVSIVVPIICGVLATAVFLLRLYCRRADGQAFTIDDLMMGMGLLFSYAVTGCTTFSAVHHGGKQPSIWSPEEEERHLLASWLFDKLWPFAQVFVKTSILIFLDRLFSVIQRFRTLARGLIVFTVAWGVAAVLVATLECSPPQYYWNKKIEGHCMPQQAAFYNVIGSLAFVEDIIILLMPIPIVWQLRSTVQQKFKATALLSIGALVCVFSILRFIEYLKYVTPEQTGLGAKGSLWANLELYFGIICGCFLVCKPLLRKIRMCLRVVSRGILPETSGDRRGLFYLSGLPPVVVQDEHCSEPRPILSETSAGGNTAATETDLDSVDIAEVRHAERFFASDAEAGSTPRGILEQNRYKEA</sequence>
<evidence type="ECO:0000313" key="9">
    <source>
        <dbReference type="Proteomes" id="UP000326198"/>
    </source>
</evidence>
<feature type="transmembrane region" description="Helical" evidence="6">
    <location>
        <begin position="63"/>
        <end position="85"/>
    </location>
</feature>
<dbReference type="InterPro" id="IPR052337">
    <property type="entry name" value="SAT4-like"/>
</dbReference>
<organism evidence="8 9">
    <name type="scientific">Aspergillus bertholletiae</name>
    <dbReference type="NCBI Taxonomy" id="1226010"/>
    <lineage>
        <taxon>Eukaryota</taxon>
        <taxon>Fungi</taxon>
        <taxon>Dikarya</taxon>
        <taxon>Ascomycota</taxon>
        <taxon>Pezizomycotina</taxon>
        <taxon>Eurotiomycetes</taxon>
        <taxon>Eurotiomycetidae</taxon>
        <taxon>Eurotiales</taxon>
        <taxon>Aspergillaceae</taxon>
        <taxon>Aspergillus</taxon>
        <taxon>Aspergillus subgen. Circumdati</taxon>
    </lineage>
</organism>
<reference evidence="8 9" key="1">
    <citation type="submission" date="2019-04" db="EMBL/GenBank/DDBJ databases">
        <title>Friends and foes A comparative genomics studyof 23 Aspergillus species from section Flavi.</title>
        <authorList>
            <consortium name="DOE Joint Genome Institute"/>
            <person name="Kjaerbolling I."/>
            <person name="Vesth T."/>
            <person name="Frisvad J.C."/>
            <person name="Nybo J.L."/>
            <person name="Theobald S."/>
            <person name="Kildgaard S."/>
            <person name="Isbrandt T."/>
            <person name="Kuo A."/>
            <person name="Sato A."/>
            <person name="Lyhne E.K."/>
            <person name="Kogle M.E."/>
            <person name="Wiebenga A."/>
            <person name="Kun R.S."/>
            <person name="Lubbers R.J."/>
            <person name="Makela M.R."/>
            <person name="Barry K."/>
            <person name="Chovatia M."/>
            <person name="Clum A."/>
            <person name="Daum C."/>
            <person name="Haridas S."/>
            <person name="He G."/>
            <person name="LaButti K."/>
            <person name="Lipzen A."/>
            <person name="Mondo S."/>
            <person name="Riley R."/>
            <person name="Salamov A."/>
            <person name="Simmons B.A."/>
            <person name="Magnuson J.K."/>
            <person name="Henrissat B."/>
            <person name="Mortensen U.H."/>
            <person name="Larsen T.O."/>
            <person name="Devries R.P."/>
            <person name="Grigoriev I.V."/>
            <person name="Machida M."/>
            <person name="Baker S.E."/>
            <person name="Andersen M.R."/>
        </authorList>
    </citation>
    <scope>NUCLEOTIDE SEQUENCE [LARGE SCALE GENOMIC DNA]</scope>
    <source>
        <strain evidence="8 9">IBT 29228</strain>
    </source>
</reference>
<evidence type="ECO:0000256" key="6">
    <source>
        <dbReference type="SAM" id="Phobius"/>
    </source>
</evidence>
<dbReference type="InterPro" id="IPR049326">
    <property type="entry name" value="Rhodopsin_dom_fungi"/>
</dbReference>
<dbReference type="GO" id="GO:0016020">
    <property type="term" value="C:membrane"/>
    <property type="evidence" value="ECO:0007669"/>
    <property type="project" value="UniProtKB-SubCell"/>
</dbReference>
<evidence type="ECO:0000256" key="4">
    <source>
        <dbReference type="ARBA" id="ARBA00023136"/>
    </source>
</evidence>
<dbReference type="Pfam" id="PF20684">
    <property type="entry name" value="Fung_rhodopsin"/>
    <property type="match status" value="1"/>
</dbReference>
<keyword evidence="3 6" id="KW-1133">Transmembrane helix</keyword>
<dbReference type="PANTHER" id="PTHR33048">
    <property type="entry name" value="PTH11-LIKE INTEGRAL MEMBRANE PROTEIN (AFU_ORTHOLOGUE AFUA_5G11245)"/>
    <property type="match status" value="1"/>
</dbReference>
<evidence type="ECO:0000256" key="1">
    <source>
        <dbReference type="ARBA" id="ARBA00004141"/>
    </source>
</evidence>
<keyword evidence="2 6" id="KW-0812">Transmembrane</keyword>
<dbReference type="EMBL" id="ML736185">
    <property type="protein sequence ID" value="KAE8380083.1"/>
    <property type="molecule type" value="Genomic_DNA"/>
</dbReference>
<evidence type="ECO:0000256" key="5">
    <source>
        <dbReference type="ARBA" id="ARBA00038359"/>
    </source>
</evidence>
<keyword evidence="4 6" id="KW-0472">Membrane</keyword>
<dbReference type="PANTHER" id="PTHR33048:SF47">
    <property type="entry name" value="INTEGRAL MEMBRANE PROTEIN-RELATED"/>
    <property type="match status" value="1"/>
</dbReference>
<feature type="domain" description="Rhodopsin" evidence="7">
    <location>
        <begin position="47"/>
        <end position="285"/>
    </location>
</feature>
<evidence type="ECO:0000313" key="8">
    <source>
        <dbReference type="EMBL" id="KAE8380083.1"/>
    </source>
</evidence>
<protein>
    <recommendedName>
        <fullName evidence="7">Rhodopsin domain-containing protein</fullName>
    </recommendedName>
</protein>
<evidence type="ECO:0000259" key="7">
    <source>
        <dbReference type="Pfam" id="PF20684"/>
    </source>
</evidence>
<name>A0A5N7BE83_9EURO</name>
<comment type="similarity">
    <text evidence="5">Belongs to the SAT4 family.</text>
</comment>
<proteinExistence type="inferred from homology"/>
<comment type="subcellular location">
    <subcellularLocation>
        <location evidence="1">Membrane</location>
        <topology evidence="1">Multi-pass membrane protein</topology>
    </subcellularLocation>
</comment>
<dbReference type="Proteomes" id="UP000326198">
    <property type="component" value="Unassembled WGS sequence"/>
</dbReference>